<dbReference type="eggNOG" id="COG0515">
    <property type="taxonomic scope" value="Bacteria"/>
</dbReference>
<feature type="binding site" evidence="9">
    <location>
        <position position="45"/>
    </location>
    <ligand>
        <name>ATP</name>
        <dbReference type="ChEBI" id="CHEBI:30616"/>
    </ligand>
</feature>
<proteinExistence type="predicted"/>
<evidence type="ECO:0000256" key="6">
    <source>
        <dbReference type="ARBA" id="ARBA00022840"/>
    </source>
</evidence>
<name>D7DXC1_NOSA0</name>
<dbReference type="InterPro" id="IPR011009">
    <property type="entry name" value="Kinase-like_dom_sf"/>
</dbReference>
<dbReference type="PROSITE" id="PS00107">
    <property type="entry name" value="PROTEIN_KINASE_ATP"/>
    <property type="match status" value="1"/>
</dbReference>
<evidence type="ECO:0000256" key="2">
    <source>
        <dbReference type="ARBA" id="ARBA00022527"/>
    </source>
</evidence>
<comment type="catalytic activity">
    <reaction evidence="8">
        <text>L-seryl-[protein] + ATP = O-phospho-L-seryl-[protein] + ADP + H(+)</text>
        <dbReference type="Rhea" id="RHEA:17989"/>
        <dbReference type="Rhea" id="RHEA-COMP:9863"/>
        <dbReference type="Rhea" id="RHEA-COMP:11604"/>
        <dbReference type="ChEBI" id="CHEBI:15378"/>
        <dbReference type="ChEBI" id="CHEBI:29999"/>
        <dbReference type="ChEBI" id="CHEBI:30616"/>
        <dbReference type="ChEBI" id="CHEBI:83421"/>
        <dbReference type="ChEBI" id="CHEBI:456216"/>
        <dbReference type="EC" id="2.7.11.1"/>
    </reaction>
</comment>
<dbReference type="Proteomes" id="UP000001511">
    <property type="component" value="Chromosome"/>
</dbReference>
<dbReference type="Pfam" id="PF00069">
    <property type="entry name" value="Pkinase"/>
    <property type="match status" value="1"/>
</dbReference>
<evidence type="ECO:0000256" key="1">
    <source>
        <dbReference type="ARBA" id="ARBA00012513"/>
    </source>
</evidence>
<dbReference type="GO" id="GO:0005524">
    <property type="term" value="F:ATP binding"/>
    <property type="evidence" value="ECO:0007669"/>
    <property type="project" value="UniProtKB-UniRule"/>
</dbReference>
<organism evidence="11 12">
    <name type="scientific">Nostoc azollae (strain 0708)</name>
    <name type="common">Anabaena azollae (strain 0708)</name>
    <dbReference type="NCBI Taxonomy" id="551115"/>
    <lineage>
        <taxon>Bacteria</taxon>
        <taxon>Bacillati</taxon>
        <taxon>Cyanobacteriota</taxon>
        <taxon>Cyanophyceae</taxon>
        <taxon>Nostocales</taxon>
        <taxon>Nostocaceae</taxon>
        <taxon>Trichormus</taxon>
    </lineage>
</organism>
<keyword evidence="6 9" id="KW-0067">ATP-binding</keyword>
<dbReference type="KEGG" id="naz:Aazo_4592"/>
<dbReference type="SUPFAM" id="SSF56112">
    <property type="entry name" value="Protein kinase-like (PK-like)"/>
    <property type="match status" value="1"/>
</dbReference>
<dbReference type="STRING" id="551115.Aazo_4592"/>
<evidence type="ECO:0000313" key="11">
    <source>
        <dbReference type="EMBL" id="ADI65840.1"/>
    </source>
</evidence>
<dbReference type="PROSITE" id="PS50011">
    <property type="entry name" value="PROTEIN_KINASE_DOM"/>
    <property type="match status" value="1"/>
</dbReference>
<accession>D7DXC1</accession>
<dbReference type="HOGENOM" id="CLU_000288_135_5_3"/>
<feature type="domain" description="Protein kinase" evidence="10">
    <location>
        <begin position="14"/>
        <end position="276"/>
    </location>
</feature>
<evidence type="ECO:0000256" key="9">
    <source>
        <dbReference type="PROSITE-ProRule" id="PRU10141"/>
    </source>
</evidence>
<evidence type="ECO:0000259" key="10">
    <source>
        <dbReference type="PROSITE" id="PS50011"/>
    </source>
</evidence>
<dbReference type="EMBL" id="CP002059">
    <property type="protein sequence ID" value="ADI65840.1"/>
    <property type="molecule type" value="Genomic_DNA"/>
</dbReference>
<evidence type="ECO:0000256" key="4">
    <source>
        <dbReference type="ARBA" id="ARBA00022741"/>
    </source>
</evidence>
<dbReference type="InterPro" id="IPR017441">
    <property type="entry name" value="Protein_kinase_ATP_BS"/>
</dbReference>
<evidence type="ECO:0000256" key="5">
    <source>
        <dbReference type="ARBA" id="ARBA00022777"/>
    </source>
</evidence>
<dbReference type="PANTHER" id="PTHR24363">
    <property type="entry name" value="SERINE/THREONINE PROTEIN KINASE"/>
    <property type="match status" value="1"/>
</dbReference>
<evidence type="ECO:0000256" key="8">
    <source>
        <dbReference type="ARBA" id="ARBA00048679"/>
    </source>
</evidence>
<evidence type="ECO:0000256" key="3">
    <source>
        <dbReference type="ARBA" id="ARBA00022679"/>
    </source>
</evidence>
<dbReference type="AlphaFoldDB" id="D7DXC1"/>
<keyword evidence="5 11" id="KW-0418">Kinase</keyword>
<dbReference type="EC" id="2.7.11.1" evidence="1"/>
<reference evidence="11 12" key="1">
    <citation type="journal article" date="2010" name="PLoS ONE">
        <title>Genome erosion in a nitrogen-fixing vertically transmitted endosymbiotic multicellular cyanobacterium.</title>
        <authorList>
            <person name="Ran L."/>
            <person name="Larsson J."/>
            <person name="Vigil-Stenman T."/>
            <person name="Nylander J.A."/>
            <person name="Ininbergs K."/>
            <person name="Zheng W.W."/>
            <person name="Lapidus A."/>
            <person name="Lowry S."/>
            <person name="Haselkorn R."/>
            <person name="Bergman B."/>
        </authorList>
    </citation>
    <scope>NUCLEOTIDE SEQUENCE [LARGE SCALE GENOMIC DNA]</scope>
    <source>
        <strain evidence="11 12">0708</strain>
    </source>
</reference>
<gene>
    <name evidence="11" type="ordered locus">Aazo_4592</name>
</gene>
<dbReference type="Gene3D" id="1.10.510.10">
    <property type="entry name" value="Transferase(Phosphotransferase) domain 1"/>
    <property type="match status" value="1"/>
</dbReference>
<keyword evidence="4 9" id="KW-0547">Nucleotide-binding</keyword>
<protein>
    <recommendedName>
        <fullName evidence="1">non-specific serine/threonine protein kinase</fullName>
        <ecNumber evidence="1">2.7.11.1</ecNumber>
    </recommendedName>
</protein>
<dbReference type="GO" id="GO:0004674">
    <property type="term" value="F:protein serine/threonine kinase activity"/>
    <property type="evidence" value="ECO:0007669"/>
    <property type="project" value="UniProtKB-KW"/>
</dbReference>
<keyword evidence="12" id="KW-1185">Reference proteome</keyword>
<keyword evidence="2 11" id="KW-0723">Serine/threonine-protein kinase</keyword>
<dbReference type="InterPro" id="IPR000719">
    <property type="entry name" value="Prot_kinase_dom"/>
</dbReference>
<evidence type="ECO:0000256" key="7">
    <source>
        <dbReference type="ARBA" id="ARBA00047899"/>
    </source>
</evidence>
<evidence type="ECO:0000313" key="12">
    <source>
        <dbReference type="Proteomes" id="UP000001511"/>
    </source>
</evidence>
<dbReference type="RefSeq" id="WP_013192850.1">
    <property type="nucleotide sequence ID" value="NC_014248.1"/>
</dbReference>
<dbReference type="OrthoDB" id="468998at2"/>
<comment type="catalytic activity">
    <reaction evidence="7">
        <text>L-threonyl-[protein] + ATP = O-phospho-L-threonyl-[protein] + ADP + H(+)</text>
        <dbReference type="Rhea" id="RHEA:46608"/>
        <dbReference type="Rhea" id="RHEA-COMP:11060"/>
        <dbReference type="Rhea" id="RHEA-COMP:11605"/>
        <dbReference type="ChEBI" id="CHEBI:15378"/>
        <dbReference type="ChEBI" id="CHEBI:30013"/>
        <dbReference type="ChEBI" id="CHEBI:30616"/>
        <dbReference type="ChEBI" id="CHEBI:61977"/>
        <dbReference type="ChEBI" id="CHEBI:456216"/>
        <dbReference type="EC" id="2.7.11.1"/>
    </reaction>
</comment>
<dbReference type="SMART" id="SM00220">
    <property type="entry name" value="S_TKc"/>
    <property type="match status" value="1"/>
</dbReference>
<dbReference type="CDD" id="cd14014">
    <property type="entry name" value="STKc_PknB_like"/>
    <property type="match status" value="1"/>
</dbReference>
<sequence>MSKQTVSQLLQGRYHILQSLGAGVFGQIYIVEDVDYPERPRYVVKQLKVNNYQSNSYFYYLKLRFFTETETLKHLGQHDQIPQLITCFEENDRFYLVQEYISGQPLSVELKQNQQQGRKWDTTAAMAFLEDALGILEFVHSQGFIHCDLKPENLIRRSCDGKLVLIDFGSIQPIDFSIDTELLISQIPVSSLGYIPPEQFLGQTQPNSDIYALGMIALQGLTGLTPLQLKINPANNDLPWCCENTKIDDYLTVFISQMIRYNYQDRFHSASEAIWVFEQITWQHHTEAIMSPKSSKVPEPKAKIVPVKNQNSTVKSDPLLAGMRWGIMINSLVVGLGAYSLASQSQLHPETVTLSQAISEYQAGNLGKAINLAKSIPPYSNVYPEAQDSIAEWQKQWQADTENYLVAEQALNKGKLSEAMRAVPQIPYTLYWRSKREKILEQTQANLEAKTNDLLSQAYGKAKIKDFSAALEYLHQIPPETAAGAMLQQKLVEYNQKRQMRAGYFLHKAYQKALVNDFSGAIKLLDNVPQDTSIYPQAQIKLKEYSEKLLLREKIKGIVNQTKMSVVSQPNLFSQKDSDANIAYFSTPDYPVEVNIST</sequence>
<dbReference type="PANTHER" id="PTHR24363:SF0">
    <property type="entry name" value="SERINE_THREONINE KINASE LIKE DOMAIN CONTAINING 1"/>
    <property type="match status" value="1"/>
</dbReference>
<keyword evidence="3" id="KW-0808">Transferase</keyword>